<dbReference type="EMBL" id="OV696696">
    <property type="protein sequence ID" value="CAH1239262.1"/>
    <property type="molecule type" value="Genomic_DNA"/>
</dbReference>
<dbReference type="CDD" id="cd00190">
    <property type="entry name" value="Tryp_SPc"/>
    <property type="match status" value="1"/>
</dbReference>
<evidence type="ECO:0000256" key="11">
    <source>
        <dbReference type="ARBA" id="ARBA00023180"/>
    </source>
</evidence>
<feature type="domain" description="Ig-like" evidence="19">
    <location>
        <begin position="538"/>
        <end position="626"/>
    </location>
</feature>
<dbReference type="Proteomes" id="UP000838412">
    <property type="component" value="Chromosome 11"/>
</dbReference>
<dbReference type="Pfam" id="PF00089">
    <property type="entry name" value="Trypsin"/>
    <property type="match status" value="1"/>
</dbReference>
<dbReference type="SMART" id="SM00186">
    <property type="entry name" value="FBG"/>
    <property type="match status" value="1"/>
</dbReference>
<dbReference type="InterPro" id="IPR000436">
    <property type="entry name" value="Sushi_SCR_CCP_dom"/>
</dbReference>
<dbReference type="SUPFAM" id="SSF57535">
    <property type="entry name" value="Complement control module/SCR domain"/>
    <property type="match status" value="2"/>
</dbReference>
<evidence type="ECO:0000256" key="3">
    <source>
        <dbReference type="ARBA" id="ARBA00022530"/>
    </source>
</evidence>
<dbReference type="InterPro" id="IPR043504">
    <property type="entry name" value="Peptidase_S1_PA_chymotrypsin"/>
</dbReference>
<evidence type="ECO:0000256" key="16">
    <source>
        <dbReference type="SAM" id="SignalP"/>
    </source>
</evidence>
<dbReference type="SMART" id="SM00020">
    <property type="entry name" value="Tryp_SPc"/>
    <property type="match status" value="1"/>
</dbReference>
<dbReference type="InterPro" id="IPR035976">
    <property type="entry name" value="Sushi/SCR/CCP_sf"/>
</dbReference>
<dbReference type="Pfam" id="PF00147">
    <property type="entry name" value="Fibrinogen_C"/>
    <property type="match status" value="1"/>
</dbReference>
<keyword evidence="5 14" id="KW-0645">Protease</keyword>
<evidence type="ECO:0000313" key="22">
    <source>
        <dbReference type="EMBL" id="CAH1239262.1"/>
    </source>
</evidence>
<dbReference type="Gene3D" id="3.90.215.10">
    <property type="entry name" value="Gamma Fibrinogen, chain A, domain 1"/>
    <property type="match status" value="1"/>
</dbReference>
<dbReference type="CDD" id="cd00087">
    <property type="entry name" value="FReD"/>
    <property type="match status" value="1"/>
</dbReference>
<feature type="domain" description="Sushi" evidence="20">
    <location>
        <begin position="668"/>
        <end position="727"/>
    </location>
</feature>
<dbReference type="InterPro" id="IPR036179">
    <property type="entry name" value="Ig-like_dom_sf"/>
</dbReference>
<feature type="domain" description="Fibrinogen C-terminal" evidence="21">
    <location>
        <begin position="782"/>
        <end position="1001"/>
    </location>
</feature>
<dbReference type="PANTHER" id="PTHR24278:SF19">
    <property type="entry name" value="EGF-LIKE DOMAIN-CONTAINING PROTEIN"/>
    <property type="match status" value="1"/>
</dbReference>
<comment type="subcellular location">
    <subcellularLocation>
        <location evidence="1">Secreted</location>
        <location evidence="1">Extracellular space</location>
        <location evidence="1">Extracellular matrix</location>
    </subcellularLocation>
</comment>
<evidence type="ECO:0000256" key="12">
    <source>
        <dbReference type="PROSITE-ProRule" id="PRU00076"/>
    </source>
</evidence>
<dbReference type="PROSITE" id="PS51406">
    <property type="entry name" value="FIBRINOGEN_C_2"/>
    <property type="match status" value="1"/>
</dbReference>
<evidence type="ECO:0000256" key="9">
    <source>
        <dbReference type="ARBA" id="ARBA00022825"/>
    </source>
</evidence>
<evidence type="ECO:0000259" key="19">
    <source>
        <dbReference type="PROSITE" id="PS50835"/>
    </source>
</evidence>
<evidence type="ECO:0000256" key="4">
    <source>
        <dbReference type="ARBA" id="ARBA00022536"/>
    </source>
</evidence>
<feature type="domain" description="Sushi" evidence="20">
    <location>
        <begin position="728"/>
        <end position="783"/>
    </location>
</feature>
<dbReference type="InterPro" id="IPR036056">
    <property type="entry name" value="Fibrinogen-like_C"/>
</dbReference>
<dbReference type="InterPro" id="IPR003599">
    <property type="entry name" value="Ig_sub"/>
</dbReference>
<dbReference type="PROSITE" id="PS00514">
    <property type="entry name" value="FIBRINOGEN_C_1"/>
    <property type="match status" value="1"/>
</dbReference>
<dbReference type="InterPro" id="IPR003598">
    <property type="entry name" value="Ig_sub2"/>
</dbReference>
<dbReference type="SMART" id="SM00032">
    <property type="entry name" value="CCP"/>
    <property type="match status" value="2"/>
</dbReference>
<dbReference type="PANTHER" id="PTHR24278">
    <property type="entry name" value="COAGULATION FACTOR"/>
    <property type="match status" value="1"/>
</dbReference>
<dbReference type="SMART" id="SM00181">
    <property type="entry name" value="EGF"/>
    <property type="match status" value="1"/>
</dbReference>
<dbReference type="CDD" id="cd00054">
    <property type="entry name" value="EGF_CA"/>
    <property type="match status" value="1"/>
</dbReference>
<evidence type="ECO:0000256" key="1">
    <source>
        <dbReference type="ARBA" id="ARBA00004498"/>
    </source>
</evidence>
<organism evidence="22 23">
    <name type="scientific">Branchiostoma lanceolatum</name>
    <name type="common">Common lancelet</name>
    <name type="synonym">Amphioxus lanceolatum</name>
    <dbReference type="NCBI Taxonomy" id="7740"/>
    <lineage>
        <taxon>Eukaryota</taxon>
        <taxon>Metazoa</taxon>
        <taxon>Chordata</taxon>
        <taxon>Cephalochordata</taxon>
        <taxon>Leptocardii</taxon>
        <taxon>Amphioxiformes</taxon>
        <taxon>Branchiostomatidae</taxon>
        <taxon>Branchiostoma</taxon>
    </lineage>
</organism>
<dbReference type="Gene3D" id="2.40.10.10">
    <property type="entry name" value="Trypsin-like serine proteases"/>
    <property type="match status" value="2"/>
</dbReference>
<evidence type="ECO:0000256" key="15">
    <source>
        <dbReference type="SAM" id="MobiDB-lite"/>
    </source>
</evidence>
<dbReference type="InterPro" id="IPR000742">
    <property type="entry name" value="EGF"/>
</dbReference>
<dbReference type="InterPro" id="IPR007110">
    <property type="entry name" value="Ig-like_dom"/>
</dbReference>
<dbReference type="PROSITE" id="PS01186">
    <property type="entry name" value="EGF_2"/>
    <property type="match status" value="1"/>
</dbReference>
<dbReference type="CDD" id="cd00033">
    <property type="entry name" value="CCP"/>
    <property type="match status" value="2"/>
</dbReference>
<accession>A0A8J9VFE8</accession>
<keyword evidence="3" id="KW-0272">Extracellular matrix</keyword>
<dbReference type="AlphaFoldDB" id="A0A8J9VFE8"/>
<dbReference type="PRINTS" id="PR00722">
    <property type="entry name" value="CHYMOTRYPSIN"/>
</dbReference>
<comment type="caution">
    <text evidence="12">Lacks conserved residue(s) required for the propagation of feature annotation.</text>
</comment>
<dbReference type="InterPro" id="IPR050442">
    <property type="entry name" value="Peptidase_S1_coag_factors"/>
</dbReference>
<feature type="domain" description="EGF-like" evidence="17">
    <location>
        <begin position="630"/>
        <end position="666"/>
    </location>
</feature>
<keyword evidence="9 14" id="KW-0720">Serine protease</keyword>
<evidence type="ECO:0000259" key="18">
    <source>
        <dbReference type="PROSITE" id="PS50240"/>
    </source>
</evidence>
<feature type="compositionally biased region" description="Basic and acidic residues" evidence="15">
    <location>
        <begin position="38"/>
        <end position="48"/>
    </location>
</feature>
<keyword evidence="10 12" id="KW-1015">Disulfide bond</keyword>
<feature type="region of interest" description="Disordered" evidence="15">
    <location>
        <begin position="23"/>
        <end position="49"/>
    </location>
</feature>
<dbReference type="Pfam" id="PF00084">
    <property type="entry name" value="Sushi"/>
    <property type="match status" value="2"/>
</dbReference>
<keyword evidence="13" id="KW-0768">Sushi</keyword>
<keyword evidence="4 12" id="KW-0245">EGF-like domain</keyword>
<dbReference type="GO" id="GO:0006508">
    <property type="term" value="P:proteolysis"/>
    <property type="evidence" value="ECO:0007669"/>
    <property type="project" value="UniProtKB-KW"/>
</dbReference>
<evidence type="ECO:0000313" key="23">
    <source>
        <dbReference type="Proteomes" id="UP000838412"/>
    </source>
</evidence>
<dbReference type="PROSITE" id="PS50835">
    <property type="entry name" value="IG_LIKE"/>
    <property type="match status" value="2"/>
</dbReference>
<dbReference type="Pfam" id="PF13927">
    <property type="entry name" value="Ig_3"/>
    <property type="match status" value="1"/>
</dbReference>
<keyword evidence="11" id="KW-0325">Glycoprotein</keyword>
<evidence type="ECO:0000256" key="2">
    <source>
        <dbReference type="ARBA" id="ARBA00022525"/>
    </source>
</evidence>
<dbReference type="FunFam" id="3.90.215.10:FF:000001">
    <property type="entry name" value="Tenascin isoform 1"/>
    <property type="match status" value="1"/>
</dbReference>
<evidence type="ECO:0000259" key="21">
    <source>
        <dbReference type="PROSITE" id="PS51406"/>
    </source>
</evidence>
<protein>
    <submittedName>
        <fullName evidence="22">ANGPTL1 protein</fullName>
    </submittedName>
</protein>
<dbReference type="InterPro" id="IPR001254">
    <property type="entry name" value="Trypsin_dom"/>
</dbReference>
<evidence type="ECO:0000259" key="17">
    <source>
        <dbReference type="PROSITE" id="PS50026"/>
    </source>
</evidence>
<dbReference type="InterPro" id="IPR020837">
    <property type="entry name" value="Fibrinogen_CS"/>
</dbReference>
<dbReference type="OrthoDB" id="7735550at2759"/>
<dbReference type="PROSITE" id="PS00135">
    <property type="entry name" value="TRYPSIN_SER"/>
    <property type="match status" value="1"/>
</dbReference>
<keyword evidence="7" id="KW-0677">Repeat</keyword>
<sequence>MASILLLAVSLLSGIFTARSQDTSTVSSTTSAAAPERQGAETKEDTSRLKTQVGRLSSVVESLPIQAAKFVSRLEEKSAQLEQKLIQKKDVSIRSNQVRHHGGRRHQRWKRSPIVSFRTRPSNQTAMLGDPVTLRCAAHEQNYLSVTWYKGGKALTPPFTQTIFVLWNNDLLVIANVDNANKYTFNATVKLEESHVFRCSPTGADRITWSKDGQPPSSFIDGKRVLQNRGDLVLTSVTRADSGRYTCTAGRNGDTQTIQAEATLAVVDVDIDGVCGRPVHAAGPDGLIVGGAEAEPGEFPWQAMLWDTRPTRNRFFCSGILINKRWVITAAHCIRELYLTKEDFIVRLGKHTTVRGVREASERSYKADRIIVHPDYNEDTLESDLALLRLAPPEVTFTEYILPICIPDVPEARQRIQPGAIGTVSGWGALFAGGSASKKLMKIILPVVSMAQCRSSHPQWAHVINQNVFCAGRKRGGKDACKGDSGGPFAAFYNGRWNLLGVVSWGDGCALRGKYGVYTRLHRFRDWIMEHTKEHTGEQVSFRTRPSNQTAMLGDPVTLRCAAHEQNDISVTWYKGGKALTPPSTQTTFFLCNNNLLVIANVDNADKYTCELRRGGASVSADAWITIQAAISACASSPCQHGGQCADNGSSCSCACPKGYTGDNCQIGKCEISRQPSNAHFSSRVYLGQLLSHGDTVEVACDAGYHLDGGRVVTCDNGTLALPTCNPRPCDDVPVLVNGEVDVTGLTHGSWATFRCDRGFRLDGPSQTTCYLGTWTILPSCESKLVIEADCAAYKASGQTTSGVYTLGSLPSGVQAYCDMDTAGGGWTVIQRRQDGSVPFNRTWEEYKQGFGNKNGEYWLGNENIHLLTSLKNFTLRIDLHDWEMNQRFAEYSTFRVSGESDQYLVHVAGYTGNAGDSMTYNNGQQFSTVDRDNDAYSSGHCSQMYGQGGWWYGSCGRSVLNGRYLGNCGNSCPVWQGVVWVRWRGIRYSLKSVSMKIRPS</sequence>
<dbReference type="InterPro" id="IPR033116">
    <property type="entry name" value="TRYPSIN_SER"/>
</dbReference>
<dbReference type="SMART" id="SM00408">
    <property type="entry name" value="IGc2"/>
    <property type="match status" value="2"/>
</dbReference>
<name>A0A8J9VFE8_BRALA</name>
<dbReference type="InterPro" id="IPR013783">
    <property type="entry name" value="Ig-like_fold"/>
</dbReference>
<dbReference type="GO" id="GO:0005615">
    <property type="term" value="C:extracellular space"/>
    <property type="evidence" value="ECO:0007669"/>
    <property type="project" value="TreeGrafter"/>
</dbReference>
<dbReference type="SUPFAM" id="SSF57196">
    <property type="entry name" value="EGF/Laminin"/>
    <property type="match status" value="1"/>
</dbReference>
<dbReference type="FunFam" id="2.10.25.10:FF:000321">
    <property type="entry name" value="Protein delta homolog 1"/>
    <property type="match status" value="1"/>
</dbReference>
<evidence type="ECO:0000256" key="6">
    <source>
        <dbReference type="ARBA" id="ARBA00022729"/>
    </source>
</evidence>
<dbReference type="PROSITE" id="PS50026">
    <property type="entry name" value="EGF_3"/>
    <property type="match status" value="1"/>
</dbReference>
<keyword evidence="2" id="KW-0964">Secreted</keyword>
<dbReference type="PROSITE" id="PS50240">
    <property type="entry name" value="TRYPSIN_DOM"/>
    <property type="match status" value="1"/>
</dbReference>
<dbReference type="PROSITE" id="PS00134">
    <property type="entry name" value="TRYPSIN_HIS"/>
    <property type="match status" value="1"/>
</dbReference>
<evidence type="ECO:0000256" key="10">
    <source>
        <dbReference type="ARBA" id="ARBA00023157"/>
    </source>
</evidence>
<evidence type="ECO:0000256" key="8">
    <source>
        <dbReference type="ARBA" id="ARBA00022801"/>
    </source>
</evidence>
<dbReference type="SMART" id="SM00409">
    <property type="entry name" value="IG"/>
    <property type="match status" value="2"/>
</dbReference>
<keyword evidence="23" id="KW-1185">Reference proteome</keyword>
<dbReference type="SUPFAM" id="SSF56496">
    <property type="entry name" value="Fibrinogen C-terminal domain-like"/>
    <property type="match status" value="1"/>
</dbReference>
<evidence type="ECO:0000259" key="20">
    <source>
        <dbReference type="PROSITE" id="PS50923"/>
    </source>
</evidence>
<evidence type="ECO:0000256" key="13">
    <source>
        <dbReference type="PROSITE-ProRule" id="PRU00302"/>
    </source>
</evidence>
<feature type="disulfide bond" evidence="12">
    <location>
        <begin position="656"/>
        <end position="665"/>
    </location>
</feature>
<dbReference type="InterPro" id="IPR002181">
    <property type="entry name" value="Fibrinogen_a/b/g_C_dom"/>
</dbReference>
<feature type="domain" description="Peptidase S1" evidence="18">
    <location>
        <begin position="288"/>
        <end position="533"/>
    </location>
</feature>
<feature type="compositionally biased region" description="Low complexity" evidence="15">
    <location>
        <begin position="23"/>
        <end position="34"/>
    </location>
</feature>
<dbReference type="CDD" id="cd00096">
    <property type="entry name" value="Ig"/>
    <property type="match status" value="1"/>
</dbReference>
<reference evidence="22" key="1">
    <citation type="submission" date="2022-01" db="EMBL/GenBank/DDBJ databases">
        <authorList>
            <person name="Braso-Vives M."/>
        </authorList>
    </citation>
    <scope>NUCLEOTIDE SEQUENCE</scope>
</reference>
<dbReference type="PROSITE" id="PS50923">
    <property type="entry name" value="SUSHI"/>
    <property type="match status" value="2"/>
</dbReference>
<dbReference type="Gene3D" id="2.60.40.10">
    <property type="entry name" value="Immunoglobulins"/>
    <property type="match status" value="3"/>
</dbReference>
<dbReference type="InterPro" id="IPR014716">
    <property type="entry name" value="Fibrinogen_a/b/g_C_1"/>
</dbReference>
<dbReference type="InterPro" id="IPR018114">
    <property type="entry name" value="TRYPSIN_HIS"/>
</dbReference>
<evidence type="ECO:0000256" key="14">
    <source>
        <dbReference type="RuleBase" id="RU363034"/>
    </source>
</evidence>
<dbReference type="Gene3D" id="2.10.70.10">
    <property type="entry name" value="Complement Module, domain 1"/>
    <property type="match status" value="2"/>
</dbReference>
<feature type="chain" id="PRO_5035434409" evidence="16">
    <location>
        <begin position="21"/>
        <end position="1001"/>
    </location>
</feature>
<dbReference type="SUPFAM" id="SSF50494">
    <property type="entry name" value="Trypsin-like serine proteases"/>
    <property type="match status" value="1"/>
</dbReference>
<gene>
    <name evidence="22" type="primary">ANGPTL1</name>
    <name evidence="22" type="ORF">BLAG_LOCUS3613</name>
</gene>
<proteinExistence type="predicted"/>
<dbReference type="PROSITE" id="PS00022">
    <property type="entry name" value="EGF_1"/>
    <property type="match status" value="1"/>
</dbReference>
<feature type="domain" description="Ig-like" evidence="19">
    <location>
        <begin position="113"/>
        <end position="265"/>
    </location>
</feature>
<evidence type="ECO:0000256" key="7">
    <source>
        <dbReference type="ARBA" id="ARBA00022737"/>
    </source>
</evidence>
<keyword evidence="6 16" id="KW-0732">Signal</keyword>
<evidence type="ECO:0000256" key="5">
    <source>
        <dbReference type="ARBA" id="ARBA00022670"/>
    </source>
</evidence>
<dbReference type="SUPFAM" id="SSF48726">
    <property type="entry name" value="Immunoglobulin"/>
    <property type="match status" value="2"/>
</dbReference>
<feature type="signal peptide" evidence="16">
    <location>
        <begin position="1"/>
        <end position="20"/>
    </location>
</feature>
<dbReference type="GO" id="GO:0004252">
    <property type="term" value="F:serine-type endopeptidase activity"/>
    <property type="evidence" value="ECO:0007669"/>
    <property type="project" value="InterPro"/>
</dbReference>
<dbReference type="FunFam" id="2.40.10.10:FF:000015">
    <property type="entry name" value="Atrial natriuretic peptide-converting enzyme"/>
    <property type="match status" value="1"/>
</dbReference>
<dbReference type="InterPro" id="IPR009003">
    <property type="entry name" value="Peptidase_S1_PA"/>
</dbReference>
<dbReference type="NCBIfam" id="NF040941">
    <property type="entry name" value="GGGWT_bact"/>
    <property type="match status" value="1"/>
</dbReference>
<dbReference type="InterPro" id="IPR001314">
    <property type="entry name" value="Peptidase_S1A"/>
</dbReference>
<keyword evidence="8 14" id="KW-0378">Hydrolase</keyword>
<dbReference type="Gene3D" id="2.10.25.10">
    <property type="entry name" value="Laminin"/>
    <property type="match status" value="1"/>
</dbReference>
<dbReference type="Pfam" id="PF13895">
    <property type="entry name" value="Ig_2"/>
    <property type="match status" value="1"/>
</dbReference>